<dbReference type="Gene3D" id="3.40.960.10">
    <property type="entry name" value="VSR Endonuclease"/>
    <property type="match status" value="1"/>
</dbReference>
<accession>A0A1M7KZ55</accession>
<dbReference type="InterPro" id="IPR011335">
    <property type="entry name" value="Restrct_endonuc-II-like"/>
</dbReference>
<evidence type="ECO:0000259" key="1">
    <source>
        <dbReference type="Pfam" id="PF04480"/>
    </source>
</evidence>
<protein>
    <recommendedName>
        <fullName evidence="1">DUF559 domain-containing protein</fullName>
    </recommendedName>
</protein>
<dbReference type="SUPFAM" id="SSF52980">
    <property type="entry name" value="Restriction endonuclease-like"/>
    <property type="match status" value="1"/>
</dbReference>
<dbReference type="Proteomes" id="UP000184280">
    <property type="component" value="Unassembled WGS sequence"/>
</dbReference>
<dbReference type="InterPro" id="IPR007569">
    <property type="entry name" value="DUF559"/>
</dbReference>
<evidence type="ECO:0000313" key="3">
    <source>
        <dbReference type="Proteomes" id="UP000184280"/>
    </source>
</evidence>
<reference evidence="2 3" key="1">
    <citation type="submission" date="2016-11" db="EMBL/GenBank/DDBJ databases">
        <authorList>
            <person name="Jaros S."/>
            <person name="Januszkiewicz K."/>
            <person name="Wedrychowicz H."/>
        </authorList>
    </citation>
    <scope>NUCLEOTIDE SEQUENCE [LARGE SCALE GENOMIC DNA]</scope>
    <source>
        <strain evidence="2 3">BPI-34</strain>
    </source>
</reference>
<organism evidence="2 3">
    <name type="scientific">Xylanibacter ruminicola</name>
    <name type="common">Prevotella ruminicola</name>
    <dbReference type="NCBI Taxonomy" id="839"/>
    <lineage>
        <taxon>Bacteria</taxon>
        <taxon>Pseudomonadati</taxon>
        <taxon>Bacteroidota</taxon>
        <taxon>Bacteroidia</taxon>
        <taxon>Bacteroidales</taxon>
        <taxon>Prevotellaceae</taxon>
        <taxon>Xylanibacter</taxon>
    </lineage>
</organism>
<name>A0A1M7KZ55_XYLRU</name>
<feature type="domain" description="DUF559" evidence="1">
    <location>
        <begin position="56"/>
        <end position="105"/>
    </location>
</feature>
<dbReference type="AlphaFoldDB" id="A0A1M7KZ55"/>
<dbReference type="EMBL" id="FRCJ01000005">
    <property type="protein sequence ID" value="SHM70881.1"/>
    <property type="molecule type" value="Genomic_DNA"/>
</dbReference>
<evidence type="ECO:0000313" key="2">
    <source>
        <dbReference type="EMBL" id="SHM70881.1"/>
    </source>
</evidence>
<proteinExistence type="predicted"/>
<dbReference type="OrthoDB" id="9798754at2"/>
<dbReference type="Pfam" id="PF04480">
    <property type="entry name" value="DUF559"/>
    <property type="match status" value="1"/>
</dbReference>
<gene>
    <name evidence="2" type="ORF">SAMN04488494_2482</name>
</gene>
<sequence>MESIYRNLSACDKMHEKKQKVCRTKSERAAYKLLPDSMKAKVERNPPIAFKDCKTAFFPDLFFREEKICVEIDGEYHRRRLQKDMLRDEVFAKHGFVTIRINNCDTYINVSFWERLVEGMGKINNRTASVNAFIDELRKMIDDEIKHWIIIDDECE</sequence>